<feature type="domain" description="Ionotropic glutamate receptor C-terminal" evidence="1">
    <location>
        <begin position="18"/>
        <end position="81"/>
    </location>
</feature>
<dbReference type="Pfam" id="PF00060">
    <property type="entry name" value="Lig_chan"/>
    <property type="match status" value="1"/>
</dbReference>
<dbReference type="GO" id="GO:0015276">
    <property type="term" value="F:ligand-gated monoatomic ion channel activity"/>
    <property type="evidence" value="ECO:0007669"/>
    <property type="project" value="InterPro"/>
</dbReference>
<dbReference type="STRING" id="106549.A0A540N2F7"/>
<sequence>MGVLEALEMGPLDNKRLFFCIHWFCCRVLEHRINEDFCGPRNHQIGTIFWYSFSTMVFAHGERLVSNLARLVVIIWCFVVLQ</sequence>
<dbReference type="InterPro" id="IPR001320">
    <property type="entry name" value="Iontro_rcpt_C"/>
</dbReference>
<keyword evidence="3" id="KW-1185">Reference proteome</keyword>
<protein>
    <recommendedName>
        <fullName evidence="1">Ionotropic glutamate receptor C-terminal domain-containing protein</fullName>
    </recommendedName>
</protein>
<organism evidence="2 3">
    <name type="scientific">Malus baccata</name>
    <name type="common">Siberian crab apple</name>
    <name type="synonym">Pyrus baccata</name>
    <dbReference type="NCBI Taxonomy" id="106549"/>
    <lineage>
        <taxon>Eukaryota</taxon>
        <taxon>Viridiplantae</taxon>
        <taxon>Streptophyta</taxon>
        <taxon>Embryophyta</taxon>
        <taxon>Tracheophyta</taxon>
        <taxon>Spermatophyta</taxon>
        <taxon>Magnoliopsida</taxon>
        <taxon>eudicotyledons</taxon>
        <taxon>Gunneridae</taxon>
        <taxon>Pentapetalae</taxon>
        <taxon>rosids</taxon>
        <taxon>fabids</taxon>
        <taxon>Rosales</taxon>
        <taxon>Rosaceae</taxon>
        <taxon>Amygdaloideae</taxon>
        <taxon>Maleae</taxon>
        <taxon>Malus</taxon>
    </lineage>
</organism>
<name>A0A540N2F7_MALBA</name>
<evidence type="ECO:0000259" key="1">
    <source>
        <dbReference type="Pfam" id="PF00060"/>
    </source>
</evidence>
<comment type="caution">
    <text evidence="2">The sequence shown here is derived from an EMBL/GenBank/DDBJ whole genome shotgun (WGS) entry which is preliminary data.</text>
</comment>
<dbReference type="EMBL" id="VIEB01000127">
    <property type="protein sequence ID" value="TQE05247.1"/>
    <property type="molecule type" value="Genomic_DNA"/>
</dbReference>
<accession>A0A540N2F7</accession>
<proteinExistence type="predicted"/>
<gene>
    <name evidence="2" type="ORF">C1H46_009226</name>
</gene>
<dbReference type="Proteomes" id="UP000315295">
    <property type="component" value="Unassembled WGS sequence"/>
</dbReference>
<dbReference type="GO" id="GO:0016020">
    <property type="term" value="C:membrane"/>
    <property type="evidence" value="ECO:0007669"/>
    <property type="project" value="InterPro"/>
</dbReference>
<reference evidence="2 3" key="1">
    <citation type="journal article" date="2019" name="G3 (Bethesda)">
        <title>Sequencing of a Wild Apple (Malus baccata) Genome Unravels the Differences Between Cultivated and Wild Apple Species Regarding Disease Resistance and Cold Tolerance.</title>
        <authorList>
            <person name="Chen X."/>
        </authorList>
    </citation>
    <scope>NUCLEOTIDE SEQUENCE [LARGE SCALE GENOMIC DNA]</scope>
    <source>
        <strain evidence="3">cv. Shandingzi</strain>
        <tissue evidence="2">Leaves</tissue>
    </source>
</reference>
<evidence type="ECO:0000313" key="3">
    <source>
        <dbReference type="Proteomes" id="UP000315295"/>
    </source>
</evidence>
<evidence type="ECO:0000313" key="2">
    <source>
        <dbReference type="EMBL" id="TQE05247.1"/>
    </source>
</evidence>
<dbReference type="Gene3D" id="1.10.287.70">
    <property type="match status" value="1"/>
</dbReference>
<dbReference type="AlphaFoldDB" id="A0A540N2F7"/>